<sequence>MNDDGYTRITLRMPNDLHAKLTAEAARTSRSMNAEIVGRLTASFERPAVKDAARDNAAALQRILDRLDAQRQEVEGAKLKMFSMVFERRMHELLAEGLSREEAFYLAEMAAREIAFPG</sequence>
<dbReference type="Gene3D" id="1.10.1220.10">
    <property type="entry name" value="Met repressor-like"/>
    <property type="match status" value="1"/>
</dbReference>
<dbReference type="InterPro" id="IPR010985">
    <property type="entry name" value="Ribbon_hlx_hlx"/>
</dbReference>
<proteinExistence type="predicted"/>
<evidence type="ECO:0000256" key="1">
    <source>
        <dbReference type="SAM" id="Coils"/>
    </source>
</evidence>
<dbReference type="EMBL" id="JBHSHD010000010">
    <property type="protein sequence ID" value="MFC4821137.1"/>
    <property type="molecule type" value="Genomic_DNA"/>
</dbReference>
<protein>
    <submittedName>
        <fullName evidence="3">Arc family DNA-binding protein</fullName>
    </submittedName>
</protein>
<feature type="domain" description="Arc-like DNA binding" evidence="2">
    <location>
        <begin position="10"/>
        <end position="47"/>
    </location>
</feature>
<keyword evidence="3" id="KW-0238">DNA-binding</keyword>
<dbReference type="InterPro" id="IPR013321">
    <property type="entry name" value="Arc_rbn_hlx_hlx"/>
</dbReference>
<evidence type="ECO:0000259" key="2">
    <source>
        <dbReference type="Pfam" id="PF03869"/>
    </source>
</evidence>
<feature type="coiled-coil region" evidence="1">
    <location>
        <begin position="50"/>
        <end position="80"/>
    </location>
</feature>
<gene>
    <name evidence="3" type="ORF">ACFO6Q_12435</name>
</gene>
<dbReference type="Proteomes" id="UP001595886">
    <property type="component" value="Unassembled WGS sequence"/>
</dbReference>
<dbReference type="Pfam" id="PF03869">
    <property type="entry name" value="Arc"/>
    <property type="match status" value="1"/>
</dbReference>
<organism evidence="3 4">
    <name type="scientific">Dokdonella ginsengisoli</name>
    <dbReference type="NCBI Taxonomy" id="363846"/>
    <lineage>
        <taxon>Bacteria</taxon>
        <taxon>Pseudomonadati</taxon>
        <taxon>Pseudomonadota</taxon>
        <taxon>Gammaproteobacteria</taxon>
        <taxon>Lysobacterales</taxon>
        <taxon>Rhodanobacteraceae</taxon>
        <taxon>Dokdonella</taxon>
    </lineage>
</organism>
<dbReference type="SUPFAM" id="SSF47598">
    <property type="entry name" value="Ribbon-helix-helix"/>
    <property type="match status" value="1"/>
</dbReference>
<keyword evidence="4" id="KW-1185">Reference proteome</keyword>
<evidence type="ECO:0000313" key="3">
    <source>
        <dbReference type="EMBL" id="MFC4821137.1"/>
    </source>
</evidence>
<dbReference type="InterPro" id="IPR005569">
    <property type="entry name" value="Arc_DNA-bd_dom"/>
</dbReference>
<dbReference type="RefSeq" id="WP_380021423.1">
    <property type="nucleotide sequence ID" value="NZ_JBHSHD010000010.1"/>
</dbReference>
<keyword evidence="1" id="KW-0175">Coiled coil</keyword>
<dbReference type="GO" id="GO:0003677">
    <property type="term" value="F:DNA binding"/>
    <property type="evidence" value="ECO:0007669"/>
    <property type="project" value="UniProtKB-KW"/>
</dbReference>
<accession>A0ABV9QWB4</accession>
<reference evidence="4" key="1">
    <citation type="journal article" date="2019" name="Int. J. Syst. Evol. Microbiol.">
        <title>The Global Catalogue of Microorganisms (GCM) 10K type strain sequencing project: providing services to taxonomists for standard genome sequencing and annotation.</title>
        <authorList>
            <consortium name="The Broad Institute Genomics Platform"/>
            <consortium name="The Broad Institute Genome Sequencing Center for Infectious Disease"/>
            <person name="Wu L."/>
            <person name="Ma J."/>
        </authorList>
    </citation>
    <scope>NUCLEOTIDE SEQUENCE [LARGE SCALE GENOMIC DNA]</scope>
    <source>
        <strain evidence="4">CCUG 30340</strain>
    </source>
</reference>
<evidence type="ECO:0000313" key="4">
    <source>
        <dbReference type="Proteomes" id="UP001595886"/>
    </source>
</evidence>
<name>A0ABV9QWB4_9GAMM</name>
<comment type="caution">
    <text evidence="3">The sequence shown here is derived from an EMBL/GenBank/DDBJ whole genome shotgun (WGS) entry which is preliminary data.</text>
</comment>